<name>A0A8H4KI87_9HYPO</name>
<gene>
    <name evidence="2" type="ORF">F53441_6312</name>
</gene>
<comment type="caution">
    <text evidence="2">The sequence shown here is derived from an EMBL/GenBank/DDBJ whole genome shotgun (WGS) entry which is preliminary data.</text>
</comment>
<evidence type="ECO:0000313" key="2">
    <source>
        <dbReference type="EMBL" id="KAF4450651.1"/>
    </source>
</evidence>
<protein>
    <submittedName>
        <fullName evidence="2">Uncharacterized protein</fullName>
    </submittedName>
</protein>
<proteinExistence type="predicted"/>
<reference evidence="2" key="1">
    <citation type="submission" date="2020-01" db="EMBL/GenBank/DDBJ databases">
        <title>Identification and distribution of gene clusters putatively required for synthesis of sphingolipid metabolism inhibitors in phylogenetically diverse species of the filamentous fungus Fusarium.</title>
        <authorList>
            <person name="Kim H.-S."/>
            <person name="Busman M."/>
            <person name="Brown D.W."/>
            <person name="Divon H."/>
            <person name="Uhlig S."/>
            <person name="Proctor R.H."/>
        </authorList>
    </citation>
    <scope>NUCLEOTIDE SEQUENCE</scope>
    <source>
        <strain evidence="2">NRRL 53441</strain>
    </source>
</reference>
<evidence type="ECO:0000313" key="3">
    <source>
        <dbReference type="Proteomes" id="UP000605986"/>
    </source>
</evidence>
<keyword evidence="3" id="KW-1185">Reference proteome</keyword>
<evidence type="ECO:0000256" key="1">
    <source>
        <dbReference type="SAM" id="MobiDB-lite"/>
    </source>
</evidence>
<dbReference type="EMBL" id="JAADJG010000244">
    <property type="protein sequence ID" value="KAF4450651.1"/>
    <property type="molecule type" value="Genomic_DNA"/>
</dbReference>
<feature type="region of interest" description="Disordered" evidence="1">
    <location>
        <begin position="283"/>
        <end position="307"/>
    </location>
</feature>
<sequence length="307" mass="35249">MQSLSEFAPECDHELTLEGLMSEWPSVAVPQRRKRDLLIILESFEAAKEVMSDRAIHELCEFLKTDRWFSNAPNASGHRCYKYFRGRSTKYPGEPQLYYPYFFVVQALFPESESVKRMYRDMSLLWEVELDPREPFYPRLEDAELEFSLIIGNKPQDQTQTNARIRNPLIKQDPHAFPISPSVADSQANIQQHDNQKAAITDDVSHPESPSNNNFLNNYNKELEHIRSDFERRLSEFQSRLHKDTTGARSQELAVQSQELAAKSQEHAKTASQLADALIKSLNAATNRPGIIVPDDGDRPSKRARQS</sequence>
<dbReference type="Proteomes" id="UP000605986">
    <property type="component" value="Unassembled WGS sequence"/>
</dbReference>
<dbReference type="OrthoDB" id="5102578at2759"/>
<dbReference type="AlphaFoldDB" id="A0A8H4KI87"/>
<accession>A0A8H4KI87</accession>
<organism evidence="2 3">
    <name type="scientific">Fusarium austroafricanum</name>
    <dbReference type="NCBI Taxonomy" id="2364996"/>
    <lineage>
        <taxon>Eukaryota</taxon>
        <taxon>Fungi</taxon>
        <taxon>Dikarya</taxon>
        <taxon>Ascomycota</taxon>
        <taxon>Pezizomycotina</taxon>
        <taxon>Sordariomycetes</taxon>
        <taxon>Hypocreomycetidae</taxon>
        <taxon>Hypocreales</taxon>
        <taxon>Nectriaceae</taxon>
        <taxon>Fusarium</taxon>
        <taxon>Fusarium concolor species complex</taxon>
    </lineage>
</organism>